<gene>
    <name evidence="2" type="primary">38</name>
    <name evidence="2" type="ORF">PBI_KATHERINEG_38</name>
</gene>
<keyword evidence="1" id="KW-0472">Membrane</keyword>
<keyword evidence="1" id="KW-0812">Transmembrane</keyword>
<accession>A0A160DGN8</accession>
<feature type="transmembrane region" description="Helical" evidence="1">
    <location>
        <begin position="7"/>
        <end position="23"/>
    </location>
</feature>
<dbReference type="InterPro" id="IPR016410">
    <property type="entry name" value="Phage_imm"/>
</dbReference>
<dbReference type="Pfam" id="PF14373">
    <property type="entry name" value="Imm_superinfect"/>
    <property type="match status" value="1"/>
</dbReference>
<dbReference type="RefSeq" id="YP_009269058.1">
    <property type="nucleotide sequence ID" value="NC_030695.1"/>
</dbReference>
<reference evidence="2 3" key="1">
    <citation type="submission" date="2016-03" db="EMBL/GenBank/DDBJ databases">
        <authorList>
            <person name="Montgomery M.T."/>
            <person name="Guerrero C.A."/>
            <person name="Mavrich T.N."/>
            <person name="Pope W.H."/>
            <person name="Garlena R.A."/>
            <person name="Russell D.A."/>
            <person name="Jacobs-Sera D."/>
            <person name="Hendrix R.W."/>
            <person name="Hatfull G.F."/>
        </authorList>
    </citation>
    <scope>NUCLEOTIDE SEQUENCE [LARGE SCALE GENOMIC DNA]</scope>
</reference>
<feature type="transmembrane region" description="Helical" evidence="1">
    <location>
        <begin position="29"/>
        <end position="55"/>
    </location>
</feature>
<evidence type="ECO:0000313" key="2">
    <source>
        <dbReference type="EMBL" id="ANA87171.1"/>
    </source>
</evidence>
<evidence type="ECO:0008006" key="4">
    <source>
        <dbReference type="Google" id="ProtNLM"/>
    </source>
</evidence>
<dbReference type="Proteomes" id="UP000201990">
    <property type="component" value="Segment"/>
</dbReference>
<sequence length="79" mass="9089">MFDQLEFIFLMVVYLLPTVIAAVKRSKNLLGVVVINVLLGWTIIGWIVAMVIACWNQRPVVPASKEVAEWDQKHPWNRL</sequence>
<protein>
    <recommendedName>
        <fullName evidence="4">Superinfection immunity protein</fullName>
    </recommendedName>
</protein>
<proteinExistence type="predicted"/>
<dbReference type="EMBL" id="KU998251">
    <property type="protein sequence ID" value="ANA87171.1"/>
    <property type="molecule type" value="Genomic_DNA"/>
</dbReference>
<keyword evidence="1" id="KW-1133">Transmembrane helix</keyword>
<evidence type="ECO:0000313" key="3">
    <source>
        <dbReference type="Proteomes" id="UP000201990"/>
    </source>
</evidence>
<dbReference type="GeneID" id="28378397"/>
<organism evidence="2 3">
    <name type="scientific">Gordonia phage KatherineG</name>
    <dbReference type="NCBI Taxonomy" id="1838070"/>
    <lineage>
        <taxon>Viruses</taxon>
        <taxon>Duplodnaviria</taxon>
        <taxon>Heunggongvirae</taxon>
        <taxon>Uroviricota</taxon>
        <taxon>Caudoviricetes</taxon>
        <taxon>Soupsvirus</taxon>
        <taxon>Soupsvirus soups</taxon>
    </lineage>
</organism>
<name>A0A160DGN8_9CAUD</name>
<evidence type="ECO:0000256" key="1">
    <source>
        <dbReference type="SAM" id="Phobius"/>
    </source>
</evidence>
<dbReference type="KEGG" id="vg:28378397"/>